<name>A0A8S1KSL4_9CILI</name>
<comment type="caution">
    <text evidence="1">The sequence shown here is derived from an EMBL/GenBank/DDBJ whole genome shotgun (WGS) entry which is preliminary data.</text>
</comment>
<protein>
    <submittedName>
        <fullName evidence="1">Uncharacterized protein</fullName>
    </submittedName>
</protein>
<dbReference type="EMBL" id="CAJJDN010000011">
    <property type="protein sequence ID" value="CAD8057351.1"/>
    <property type="molecule type" value="Genomic_DNA"/>
</dbReference>
<dbReference type="AlphaFoldDB" id="A0A8S1KSL4"/>
<gene>
    <name evidence="1" type="ORF">PSON_ATCC_30995.1.T0110172</name>
</gene>
<dbReference type="Proteomes" id="UP000692954">
    <property type="component" value="Unassembled WGS sequence"/>
</dbReference>
<accession>A0A8S1KSL4</accession>
<proteinExistence type="predicted"/>
<keyword evidence="2" id="KW-1185">Reference proteome</keyword>
<evidence type="ECO:0000313" key="1">
    <source>
        <dbReference type="EMBL" id="CAD8057351.1"/>
    </source>
</evidence>
<evidence type="ECO:0000313" key="2">
    <source>
        <dbReference type="Proteomes" id="UP000692954"/>
    </source>
</evidence>
<organism evidence="1 2">
    <name type="scientific">Paramecium sonneborni</name>
    <dbReference type="NCBI Taxonomy" id="65129"/>
    <lineage>
        <taxon>Eukaryota</taxon>
        <taxon>Sar</taxon>
        <taxon>Alveolata</taxon>
        <taxon>Ciliophora</taxon>
        <taxon>Intramacronucleata</taxon>
        <taxon>Oligohymenophorea</taxon>
        <taxon>Peniculida</taxon>
        <taxon>Parameciidae</taxon>
        <taxon>Paramecium</taxon>
    </lineage>
</organism>
<sequence length="51" mass="5948">MNQQFQNFLNITITQNLKCELVRVRLAKQFIVAQKLINGNPSLMKNRLLFG</sequence>
<reference evidence="1" key="1">
    <citation type="submission" date="2021-01" db="EMBL/GenBank/DDBJ databases">
        <authorList>
            <consortium name="Genoscope - CEA"/>
            <person name="William W."/>
        </authorList>
    </citation>
    <scope>NUCLEOTIDE SEQUENCE</scope>
</reference>